<organism evidence="2 3">
    <name type="scientific">Cladophialophora carrionii CBS 160.54</name>
    <dbReference type="NCBI Taxonomy" id="1279043"/>
    <lineage>
        <taxon>Eukaryota</taxon>
        <taxon>Fungi</taxon>
        <taxon>Dikarya</taxon>
        <taxon>Ascomycota</taxon>
        <taxon>Pezizomycotina</taxon>
        <taxon>Eurotiomycetes</taxon>
        <taxon>Chaetothyriomycetidae</taxon>
        <taxon>Chaetothyriales</taxon>
        <taxon>Herpotrichiellaceae</taxon>
        <taxon>Cladophialophora</taxon>
    </lineage>
</organism>
<dbReference type="InterPro" id="IPR025676">
    <property type="entry name" value="Clr5_dom"/>
</dbReference>
<dbReference type="Proteomes" id="UP000030678">
    <property type="component" value="Unassembled WGS sequence"/>
</dbReference>
<dbReference type="PANTHER" id="PTHR38788">
    <property type="entry name" value="CLR5 DOMAIN-CONTAINING PROTEIN"/>
    <property type="match status" value="1"/>
</dbReference>
<dbReference type="RefSeq" id="XP_008724274.1">
    <property type="nucleotide sequence ID" value="XM_008726052.1"/>
</dbReference>
<accession>V9DJV1</accession>
<sequence>MSRLKYTSGNKRYEEWENQSEYSHKRRFCSSLARNLSFVVGPDEWDVSTQRLELVSGSCIQRSDTLLSNATPSPDTISRWEQHKAEIGQLYQHHSLEEVVRLMKERHNFAPSIRSYIQRIAEWGFKKRQATSLTRGAECHE</sequence>
<evidence type="ECO:0000313" key="2">
    <source>
        <dbReference type="EMBL" id="ETI26961.1"/>
    </source>
</evidence>
<dbReference type="PANTHER" id="PTHR38788:SF3">
    <property type="entry name" value="CLR5 DOMAIN-CONTAINING PROTEIN"/>
    <property type="match status" value="1"/>
</dbReference>
<name>V9DJV1_9EURO</name>
<dbReference type="HOGENOM" id="CLU_1825085_0_0_1"/>
<gene>
    <name evidence="2" type="ORF">G647_10060</name>
</gene>
<dbReference type="Pfam" id="PF14420">
    <property type="entry name" value="Clr5"/>
    <property type="match status" value="1"/>
</dbReference>
<evidence type="ECO:0000259" key="1">
    <source>
        <dbReference type="Pfam" id="PF14420"/>
    </source>
</evidence>
<proteinExistence type="predicted"/>
<dbReference type="AlphaFoldDB" id="V9DJV1"/>
<dbReference type="VEuPathDB" id="FungiDB:G647_10060"/>
<dbReference type="EMBL" id="KB822699">
    <property type="protein sequence ID" value="ETI26961.1"/>
    <property type="molecule type" value="Genomic_DNA"/>
</dbReference>
<evidence type="ECO:0000313" key="3">
    <source>
        <dbReference type="Proteomes" id="UP000030678"/>
    </source>
</evidence>
<reference evidence="2 3" key="1">
    <citation type="submission" date="2013-03" db="EMBL/GenBank/DDBJ databases">
        <title>The Genome Sequence of Cladophialophora carrionii CBS 160.54.</title>
        <authorList>
            <consortium name="The Broad Institute Genomics Platform"/>
            <person name="Cuomo C."/>
            <person name="de Hoog S."/>
            <person name="Gorbushina A."/>
            <person name="Walker B."/>
            <person name="Young S.K."/>
            <person name="Zeng Q."/>
            <person name="Gargeya S."/>
            <person name="Fitzgerald M."/>
            <person name="Haas B."/>
            <person name="Abouelleil A."/>
            <person name="Allen A.W."/>
            <person name="Alvarado L."/>
            <person name="Arachchi H.M."/>
            <person name="Berlin A.M."/>
            <person name="Chapman S.B."/>
            <person name="Gainer-Dewar J."/>
            <person name="Goldberg J."/>
            <person name="Griggs A."/>
            <person name="Gujja S."/>
            <person name="Hansen M."/>
            <person name="Howarth C."/>
            <person name="Imamovic A."/>
            <person name="Ireland A."/>
            <person name="Larimer J."/>
            <person name="McCowan C."/>
            <person name="Murphy C."/>
            <person name="Pearson M."/>
            <person name="Poon T.W."/>
            <person name="Priest M."/>
            <person name="Roberts A."/>
            <person name="Saif S."/>
            <person name="Shea T."/>
            <person name="Sisk P."/>
            <person name="Sykes S."/>
            <person name="Wortman J."/>
            <person name="Nusbaum C."/>
            <person name="Birren B."/>
        </authorList>
    </citation>
    <scope>NUCLEOTIDE SEQUENCE [LARGE SCALE GENOMIC DNA]</scope>
    <source>
        <strain evidence="2 3">CBS 160.54</strain>
    </source>
</reference>
<protein>
    <recommendedName>
        <fullName evidence="1">Clr5 domain-containing protein</fullName>
    </recommendedName>
</protein>
<dbReference type="GeneID" id="19988553"/>
<feature type="domain" description="Clr5" evidence="1">
    <location>
        <begin position="78"/>
        <end position="127"/>
    </location>
</feature>